<dbReference type="HOGENOM" id="CLU_2549057_0_0_1"/>
<gene>
    <name evidence="1" type="ORF">COCVIDRAFT_86974</name>
</gene>
<evidence type="ECO:0000313" key="1">
    <source>
        <dbReference type="EMBL" id="EUN31718.1"/>
    </source>
</evidence>
<sequence length="83" mass="8941">DSERVCVSMRLMGSGSSQGPQHVTGPRVWWRVHLTAGLSMCSTCGLVVINALEVLCPIVWQSDTRSNKGAQASCTWLGRRAGP</sequence>
<organism evidence="1 2">
    <name type="scientific">Bipolaris victoriae (strain FI3)</name>
    <name type="common">Victoria blight of oats agent</name>
    <name type="synonym">Cochliobolus victoriae</name>
    <dbReference type="NCBI Taxonomy" id="930091"/>
    <lineage>
        <taxon>Eukaryota</taxon>
        <taxon>Fungi</taxon>
        <taxon>Dikarya</taxon>
        <taxon>Ascomycota</taxon>
        <taxon>Pezizomycotina</taxon>
        <taxon>Dothideomycetes</taxon>
        <taxon>Pleosporomycetidae</taxon>
        <taxon>Pleosporales</taxon>
        <taxon>Pleosporineae</taxon>
        <taxon>Pleosporaceae</taxon>
        <taxon>Bipolaris</taxon>
    </lineage>
</organism>
<name>W7EMM8_BIPV3</name>
<dbReference type="EMBL" id="KI968697">
    <property type="protein sequence ID" value="EUN31718.1"/>
    <property type="molecule type" value="Genomic_DNA"/>
</dbReference>
<dbReference type="Proteomes" id="UP000054337">
    <property type="component" value="Unassembled WGS sequence"/>
</dbReference>
<protein>
    <submittedName>
        <fullName evidence="1">Uncharacterized protein</fullName>
    </submittedName>
</protein>
<proteinExistence type="predicted"/>
<feature type="non-terminal residue" evidence="1">
    <location>
        <position position="1"/>
    </location>
</feature>
<accession>W7EMM8</accession>
<reference evidence="1 2" key="1">
    <citation type="journal article" date="2013" name="PLoS Genet.">
        <title>Comparative genome structure, secondary metabolite, and effector coding capacity across Cochliobolus pathogens.</title>
        <authorList>
            <person name="Condon B.J."/>
            <person name="Leng Y."/>
            <person name="Wu D."/>
            <person name="Bushley K.E."/>
            <person name="Ohm R.A."/>
            <person name="Otillar R."/>
            <person name="Martin J."/>
            <person name="Schackwitz W."/>
            <person name="Grimwood J."/>
            <person name="MohdZainudin N."/>
            <person name="Xue C."/>
            <person name="Wang R."/>
            <person name="Manning V.A."/>
            <person name="Dhillon B."/>
            <person name="Tu Z.J."/>
            <person name="Steffenson B.J."/>
            <person name="Salamov A."/>
            <person name="Sun H."/>
            <person name="Lowry S."/>
            <person name="LaButti K."/>
            <person name="Han J."/>
            <person name="Copeland A."/>
            <person name="Lindquist E."/>
            <person name="Barry K."/>
            <person name="Schmutz J."/>
            <person name="Baker S.E."/>
            <person name="Ciuffetti L.M."/>
            <person name="Grigoriev I.V."/>
            <person name="Zhong S."/>
            <person name="Turgeon B.G."/>
        </authorList>
    </citation>
    <scope>NUCLEOTIDE SEQUENCE [LARGE SCALE GENOMIC DNA]</scope>
    <source>
        <strain evidence="1 2">FI3</strain>
    </source>
</reference>
<keyword evidence="2" id="KW-1185">Reference proteome</keyword>
<dbReference type="AlphaFoldDB" id="W7EMM8"/>
<dbReference type="GeneID" id="26258579"/>
<dbReference type="RefSeq" id="XP_014561328.1">
    <property type="nucleotide sequence ID" value="XM_014705842.1"/>
</dbReference>
<evidence type="ECO:0000313" key="2">
    <source>
        <dbReference type="Proteomes" id="UP000054337"/>
    </source>
</evidence>